<feature type="domain" description="Thiaminase-2/PQQC" evidence="2">
    <location>
        <begin position="10"/>
        <end position="213"/>
    </location>
</feature>
<dbReference type="InterPro" id="IPR016084">
    <property type="entry name" value="Haem_Oase-like_multi-hlx"/>
</dbReference>
<dbReference type="UniPathway" id="UPA00060"/>
<dbReference type="AlphaFoldDB" id="A0A2N3HVG7"/>
<keyword evidence="4" id="KW-1185">Reference proteome</keyword>
<comment type="similarity">
    <text evidence="1">Belongs to the TenA family.</text>
</comment>
<evidence type="ECO:0000256" key="1">
    <source>
        <dbReference type="RuleBase" id="RU363093"/>
    </source>
</evidence>
<dbReference type="InterPro" id="IPR004305">
    <property type="entry name" value="Thiaminase-2/PQQC"/>
</dbReference>
<evidence type="ECO:0000259" key="2">
    <source>
        <dbReference type="Pfam" id="PF03070"/>
    </source>
</evidence>
<protein>
    <recommendedName>
        <fullName evidence="1">Aminopyrimidine aminohydrolase</fullName>
        <ecNumber evidence="1">3.5.99.2</ecNumber>
    </recommendedName>
</protein>
<dbReference type="Pfam" id="PF03070">
    <property type="entry name" value="TENA_THI-4"/>
    <property type="match status" value="1"/>
</dbReference>
<dbReference type="PANTHER" id="PTHR43198">
    <property type="entry name" value="BIFUNCTIONAL TH2 PROTEIN"/>
    <property type="match status" value="1"/>
</dbReference>
<dbReference type="GO" id="GO:0009229">
    <property type="term" value="P:thiamine diphosphate biosynthetic process"/>
    <property type="evidence" value="ECO:0007669"/>
    <property type="project" value="UniProtKB-UniPathway"/>
</dbReference>
<proteinExistence type="inferred from homology"/>
<dbReference type="OrthoDB" id="34166at2"/>
<dbReference type="CDD" id="cd19365">
    <property type="entry name" value="TenA_C-like"/>
    <property type="match status" value="1"/>
</dbReference>
<comment type="pathway">
    <text evidence="1">Cofactor biosynthesis; thiamine diphosphate biosynthesis.</text>
</comment>
<dbReference type="RefSeq" id="WP_101262079.1">
    <property type="nucleotide sequence ID" value="NZ_MVDD01000010.1"/>
</dbReference>
<accession>A0A2N3HVG7</accession>
<dbReference type="PANTHER" id="PTHR43198:SF2">
    <property type="entry name" value="SI:CH1073-67J19.1-RELATED"/>
    <property type="match status" value="1"/>
</dbReference>
<dbReference type="Proteomes" id="UP000233535">
    <property type="component" value="Unassembled WGS sequence"/>
</dbReference>
<dbReference type="InterPro" id="IPR050967">
    <property type="entry name" value="Thiamine_Salvage_TenA"/>
</dbReference>
<comment type="catalytic activity">
    <reaction evidence="1">
        <text>thiamine + H2O = 5-(2-hydroxyethyl)-4-methylthiazole + 4-amino-5-hydroxymethyl-2-methylpyrimidine + H(+)</text>
        <dbReference type="Rhea" id="RHEA:17509"/>
        <dbReference type="ChEBI" id="CHEBI:15377"/>
        <dbReference type="ChEBI" id="CHEBI:15378"/>
        <dbReference type="ChEBI" id="CHEBI:16892"/>
        <dbReference type="ChEBI" id="CHEBI:17957"/>
        <dbReference type="ChEBI" id="CHEBI:18385"/>
        <dbReference type="EC" id="3.5.99.2"/>
    </reaction>
</comment>
<dbReference type="Gene3D" id="1.20.910.10">
    <property type="entry name" value="Heme oxygenase-like"/>
    <property type="match status" value="1"/>
</dbReference>
<organism evidence="3 4">
    <name type="scientific">Labilibaculum filiforme</name>
    <dbReference type="NCBI Taxonomy" id="1940526"/>
    <lineage>
        <taxon>Bacteria</taxon>
        <taxon>Pseudomonadati</taxon>
        <taxon>Bacteroidota</taxon>
        <taxon>Bacteroidia</taxon>
        <taxon>Marinilabiliales</taxon>
        <taxon>Marinifilaceae</taxon>
        <taxon>Labilibaculum</taxon>
    </lineage>
</organism>
<sequence>MSKPWSEVAWDKATPIFTKITQHPFIKCLIDGTLSQKQFMFYIAQDSIYLSEFGKVLAGISAKLSDSQQRSALLKFATDTVFVEQNLHNGFIDALKSNQKAKATPSCMLYTSFLQKQLATQPIEVALAAVLPCFVIYKKTGDYIVQNQTVQANPYQNWIDTYGGDDFAKAVQQAEGIANNLAEKANEAMQQKMTDAYLTASKLEWMFWNSAYELEKWPI</sequence>
<keyword evidence="1" id="KW-0784">Thiamine biosynthesis</keyword>
<evidence type="ECO:0000313" key="3">
    <source>
        <dbReference type="EMBL" id="PKQ62050.1"/>
    </source>
</evidence>
<dbReference type="GO" id="GO:0005829">
    <property type="term" value="C:cytosol"/>
    <property type="evidence" value="ECO:0007669"/>
    <property type="project" value="TreeGrafter"/>
</dbReference>
<keyword evidence="1" id="KW-0378">Hydrolase</keyword>
<dbReference type="NCBIfam" id="TIGR04306">
    <property type="entry name" value="salvage_TenA"/>
    <property type="match status" value="1"/>
</dbReference>
<comment type="catalytic activity">
    <reaction evidence="1">
        <text>4-amino-5-aminomethyl-2-methylpyrimidine + H2O = 4-amino-5-hydroxymethyl-2-methylpyrimidine + NH4(+)</text>
        <dbReference type="Rhea" id="RHEA:31799"/>
        <dbReference type="ChEBI" id="CHEBI:15377"/>
        <dbReference type="ChEBI" id="CHEBI:16892"/>
        <dbReference type="ChEBI" id="CHEBI:28938"/>
        <dbReference type="ChEBI" id="CHEBI:63416"/>
        <dbReference type="EC" id="3.5.99.2"/>
    </reaction>
</comment>
<name>A0A2N3HVG7_9BACT</name>
<comment type="caution">
    <text evidence="3">The sequence shown here is derived from an EMBL/GenBank/DDBJ whole genome shotgun (WGS) entry which is preliminary data.</text>
</comment>
<dbReference type="GO" id="GO:0009228">
    <property type="term" value="P:thiamine biosynthetic process"/>
    <property type="evidence" value="ECO:0007669"/>
    <property type="project" value="UniProtKB-KW"/>
</dbReference>
<dbReference type="EC" id="3.5.99.2" evidence="1"/>
<evidence type="ECO:0000313" key="4">
    <source>
        <dbReference type="Proteomes" id="UP000233535"/>
    </source>
</evidence>
<comment type="function">
    <text evidence="1">Catalyzes an amino-pyrimidine hydrolysis reaction at the C5' of the pyrimidine moiety of thiamine compounds, a reaction that is part of a thiamine salvage pathway.</text>
</comment>
<dbReference type="EMBL" id="MVDD01000010">
    <property type="protein sequence ID" value="PKQ62050.1"/>
    <property type="molecule type" value="Genomic_DNA"/>
</dbReference>
<dbReference type="SUPFAM" id="SSF48613">
    <property type="entry name" value="Heme oxygenase-like"/>
    <property type="match status" value="1"/>
</dbReference>
<gene>
    <name evidence="3" type="ORF">BZG02_14030</name>
</gene>
<reference evidence="3 4" key="1">
    <citation type="journal article" date="2017" name="Front. Microbiol.">
        <title>Labilibaculum manganireducens gen. nov., sp. nov. and Labilibaculum filiforme sp. nov., Novel Bacteroidetes Isolated from Subsurface Sediments of the Baltic Sea.</title>
        <authorList>
            <person name="Vandieken V."/>
            <person name="Marshall I.P."/>
            <person name="Niemann H."/>
            <person name="Engelen B."/>
            <person name="Cypionka H."/>
        </authorList>
    </citation>
    <scope>NUCLEOTIDE SEQUENCE [LARGE SCALE GENOMIC DNA]</scope>
    <source>
        <strain evidence="3 4">59.16B</strain>
    </source>
</reference>
<dbReference type="GO" id="GO:0050334">
    <property type="term" value="F:thiaminase activity"/>
    <property type="evidence" value="ECO:0007669"/>
    <property type="project" value="UniProtKB-EC"/>
</dbReference>
<dbReference type="InterPro" id="IPR027574">
    <property type="entry name" value="Thiaminase_II"/>
</dbReference>